<feature type="binding site" evidence="4">
    <location>
        <position position="256"/>
    </location>
    <ligand>
        <name>substrate</name>
    </ligand>
</feature>
<dbReference type="SUPFAM" id="SSF48208">
    <property type="entry name" value="Six-hairpin glycosidases"/>
    <property type="match status" value="1"/>
</dbReference>
<sequence>MPIKFLFSAQNKAIDNKPSSYQCHLKKSFSGNLRGRLLSKTNLNPVAETDRAWVSEAIDQAVRRVQKIDGVVVDFPHITEKKQWKFTPDGVWTGGFWAGLLWLAYERSGDAATLERAIHFTDRLLPRADDSNNHDLGFMFVPSAIKGWQLKGNEQYRLAAIQAARALAGQYIPEAGYIPGWGFFGGEDWSGNVLVDTLMNLPLIVWAVDQGAEPELLDVVRGQAGKTLRHIVRDNGSVYHMFRFAPGTGEPIAGDTYQGHAPETTWARGQAWAIAGFAMLAGMLKDDEYLKASECAAAYFLDQLPGDGVPPWDFQAPDDLPYKDASAGAIASFGLIKLYDVTGNRSYLDTASRLLYALFDTCANDQDEGGLLLHSTADLPHGLGIDESAMYGDYYYLKALMRLQQRLSTT</sequence>
<dbReference type="InterPro" id="IPR008928">
    <property type="entry name" value="6-hairpin_glycosidase_sf"/>
</dbReference>
<dbReference type="GO" id="GO:0000272">
    <property type="term" value="P:polysaccharide catabolic process"/>
    <property type="evidence" value="ECO:0007669"/>
    <property type="project" value="TreeGrafter"/>
</dbReference>
<dbReference type="EMBL" id="WQRF01000001">
    <property type="protein sequence ID" value="MVS98376.1"/>
    <property type="molecule type" value="Genomic_DNA"/>
</dbReference>
<feature type="binding site" evidence="4">
    <location>
        <position position="254"/>
    </location>
    <ligand>
        <name>substrate</name>
    </ligand>
</feature>
<feature type="binding site" evidence="4">
    <location>
        <position position="196"/>
    </location>
    <ligand>
        <name>substrate</name>
    </ligand>
</feature>
<dbReference type="InterPro" id="IPR010905">
    <property type="entry name" value="Glyco_hydro_88"/>
</dbReference>
<comment type="similarity">
    <text evidence="2">Belongs to the glycosyl hydrolase 88 family.</text>
</comment>
<proteinExistence type="inferred from homology"/>
<dbReference type="InterPro" id="IPR052369">
    <property type="entry name" value="UG_Glycosaminoglycan_Hydrolase"/>
</dbReference>
<dbReference type="Gene3D" id="1.50.10.10">
    <property type="match status" value="1"/>
</dbReference>
<dbReference type="InterPro" id="IPR012341">
    <property type="entry name" value="6hp_glycosidase-like_sf"/>
</dbReference>
<comment type="caution">
    <text evidence="5">The sequence shown here is derived from an EMBL/GenBank/DDBJ whole genome shotgun (WGS) entry which is preliminary data.</text>
</comment>
<keyword evidence="6" id="KW-1185">Reference proteome</keyword>
<evidence type="ECO:0000313" key="6">
    <source>
        <dbReference type="Proteomes" id="UP000438106"/>
    </source>
</evidence>
<dbReference type="Proteomes" id="UP000438106">
    <property type="component" value="Unassembled WGS sequence"/>
</dbReference>
<reference evidence="5 6" key="1">
    <citation type="submission" date="2019-12" db="EMBL/GenBank/DDBJ databases">
        <title>Devosia maris sp. nov., isolated from the deep seawater.</title>
        <authorList>
            <person name="Liu Y."/>
        </authorList>
    </citation>
    <scope>NUCLEOTIDE SEQUENCE [LARGE SCALE GENOMIC DNA]</scope>
    <source>
        <strain evidence="5 6">L53-10-65</strain>
    </source>
</reference>
<keyword evidence="1" id="KW-0378">Hydrolase</keyword>
<evidence type="ECO:0008006" key="7">
    <source>
        <dbReference type="Google" id="ProtNLM"/>
    </source>
</evidence>
<organism evidence="5 6">
    <name type="scientific">Devosia marina</name>
    <dbReference type="NCBI Taxonomy" id="2683198"/>
    <lineage>
        <taxon>Bacteria</taxon>
        <taxon>Pseudomonadati</taxon>
        <taxon>Pseudomonadota</taxon>
        <taxon>Alphaproteobacteria</taxon>
        <taxon>Hyphomicrobiales</taxon>
        <taxon>Devosiaceae</taxon>
        <taxon>Devosia</taxon>
    </lineage>
</organism>
<feature type="binding site" evidence="4">
    <location>
        <position position="135"/>
    </location>
    <ligand>
        <name>substrate</name>
    </ligand>
</feature>
<dbReference type="PANTHER" id="PTHR36845:SF1">
    <property type="entry name" value="HYDROLASE, PUTATIVE (AFU_ORTHOLOGUE AFUA_7G05090)-RELATED"/>
    <property type="match status" value="1"/>
</dbReference>
<evidence type="ECO:0000256" key="2">
    <source>
        <dbReference type="ARBA" id="ARBA00038358"/>
    </source>
</evidence>
<feature type="active site" description="Proton donor" evidence="3">
    <location>
        <position position="196"/>
    </location>
</feature>
<evidence type="ECO:0000256" key="1">
    <source>
        <dbReference type="ARBA" id="ARBA00022801"/>
    </source>
</evidence>
<evidence type="ECO:0000256" key="3">
    <source>
        <dbReference type="PIRSR" id="PIRSR610905-1"/>
    </source>
</evidence>
<feature type="active site" description="Nucleophile" evidence="3">
    <location>
        <position position="135"/>
    </location>
</feature>
<feature type="binding site" evidence="4">
    <location>
        <position position="268"/>
    </location>
    <ligand>
        <name>substrate</name>
    </ligand>
</feature>
<dbReference type="PANTHER" id="PTHR36845">
    <property type="entry name" value="HYDROLASE, PUTATIVE (AFU_ORTHOLOGUE AFUA_7G05090)-RELATED"/>
    <property type="match status" value="1"/>
</dbReference>
<feature type="binding site" evidence="4">
    <location>
        <position position="272"/>
    </location>
    <ligand>
        <name>substrate</name>
    </ligand>
</feature>
<dbReference type="GO" id="GO:0052757">
    <property type="term" value="F:chondroitin hydrolase activity"/>
    <property type="evidence" value="ECO:0007669"/>
    <property type="project" value="TreeGrafter"/>
</dbReference>
<gene>
    <name evidence="5" type="ORF">GO014_04985</name>
</gene>
<protein>
    <recommendedName>
        <fullName evidence="7">Glucuronyl hydrolase</fullName>
    </recommendedName>
</protein>
<dbReference type="Pfam" id="PF07470">
    <property type="entry name" value="Glyco_hydro_88"/>
    <property type="match status" value="1"/>
</dbReference>
<evidence type="ECO:0000313" key="5">
    <source>
        <dbReference type="EMBL" id="MVS98376.1"/>
    </source>
</evidence>
<name>A0A7X3K2L7_9HYPH</name>
<evidence type="ECO:0000256" key="4">
    <source>
        <dbReference type="PIRSR" id="PIRSR610905-2"/>
    </source>
</evidence>
<dbReference type="AlphaFoldDB" id="A0A7X3K2L7"/>
<accession>A0A7X3K2L7</accession>